<evidence type="ECO:0000256" key="6">
    <source>
        <dbReference type="ARBA" id="ARBA00023235"/>
    </source>
</evidence>
<keyword evidence="2 7" id="KW-1003">Cell membrane</keyword>
<dbReference type="Proteomes" id="UP000761264">
    <property type="component" value="Unassembled WGS sequence"/>
</dbReference>
<feature type="site" description="Interaction with DNA" evidence="7">
    <location>
        <position position="46"/>
    </location>
</feature>
<dbReference type="GO" id="GO:0019897">
    <property type="term" value="C:extrinsic component of plasma membrane"/>
    <property type="evidence" value="ECO:0007669"/>
    <property type="project" value="UniProtKB-UniRule"/>
</dbReference>
<comment type="similarity">
    <text evidence="7">Belongs to the type II topoisomerase GyrA/ParC subunit family. ParC type 1 subfamily.</text>
</comment>
<reference evidence="10" key="1">
    <citation type="submission" date="2020-03" db="EMBL/GenBank/DDBJ databases">
        <title>Genome of Pelagibius litoralis DSM 21314T.</title>
        <authorList>
            <person name="Wang G."/>
        </authorList>
    </citation>
    <scope>NUCLEOTIDE SEQUENCE</scope>
    <source>
        <strain evidence="10">DSM 21314</strain>
    </source>
</reference>
<evidence type="ECO:0000259" key="9">
    <source>
        <dbReference type="PROSITE" id="PS52040"/>
    </source>
</evidence>
<dbReference type="NCBIfam" id="TIGR01062">
    <property type="entry name" value="parC_Gneg"/>
    <property type="match status" value="1"/>
</dbReference>
<comment type="function">
    <text evidence="7">Topoisomerase IV is essential for chromosome segregation. It relaxes supercoiled DNA. Performs the decatenation events required during the replication of a circular DNA molecule.</text>
</comment>
<dbReference type="Gene3D" id="2.120.10.90">
    <property type="entry name" value="DNA gyrase/topoisomerase IV, subunit A, C-terminal"/>
    <property type="match status" value="1"/>
</dbReference>
<dbReference type="InterPro" id="IPR005742">
    <property type="entry name" value="TopoIV_A_Gneg"/>
</dbReference>
<dbReference type="InterPro" id="IPR002205">
    <property type="entry name" value="Topo_IIA_dom_A"/>
</dbReference>
<dbReference type="InterPro" id="IPR050220">
    <property type="entry name" value="Type_II_DNA_Topoisomerases"/>
</dbReference>
<comment type="subunit">
    <text evidence="7">Heterotetramer composed of ParC and ParE.</text>
</comment>
<dbReference type="GO" id="GO:0005694">
    <property type="term" value="C:chromosome"/>
    <property type="evidence" value="ECO:0007669"/>
    <property type="project" value="InterPro"/>
</dbReference>
<dbReference type="Gene3D" id="3.30.1360.40">
    <property type="match status" value="1"/>
</dbReference>
<dbReference type="FunFam" id="1.10.268.10:FF:000001">
    <property type="entry name" value="DNA gyrase subunit A"/>
    <property type="match status" value="1"/>
</dbReference>
<evidence type="ECO:0000256" key="7">
    <source>
        <dbReference type="HAMAP-Rule" id="MF_00936"/>
    </source>
</evidence>
<evidence type="ECO:0000256" key="3">
    <source>
        <dbReference type="ARBA" id="ARBA00023029"/>
    </source>
</evidence>
<feature type="site" description="Interaction with DNA" evidence="7">
    <location>
        <position position="84"/>
    </location>
</feature>
<gene>
    <name evidence="7 10" type="primary">parC</name>
    <name evidence="10" type="ORF">HBA54_00180</name>
</gene>
<dbReference type="InterPro" id="IPR013760">
    <property type="entry name" value="Topo_IIA-like_dom_sf"/>
</dbReference>
<dbReference type="GO" id="GO:0005524">
    <property type="term" value="F:ATP binding"/>
    <property type="evidence" value="ECO:0007669"/>
    <property type="project" value="InterPro"/>
</dbReference>
<dbReference type="Gene3D" id="3.90.199.10">
    <property type="entry name" value="Topoisomerase II, domain 5"/>
    <property type="match status" value="1"/>
</dbReference>
<organism evidence="10 11">
    <name type="scientific">Pelagibius litoralis</name>
    <dbReference type="NCBI Taxonomy" id="374515"/>
    <lineage>
        <taxon>Bacteria</taxon>
        <taxon>Pseudomonadati</taxon>
        <taxon>Pseudomonadota</taxon>
        <taxon>Alphaproteobacteria</taxon>
        <taxon>Rhodospirillales</taxon>
        <taxon>Rhodovibrionaceae</taxon>
        <taxon>Pelagibius</taxon>
    </lineage>
</organism>
<dbReference type="SMART" id="SM00434">
    <property type="entry name" value="TOP4c"/>
    <property type="match status" value="1"/>
</dbReference>
<dbReference type="InterPro" id="IPR006691">
    <property type="entry name" value="GyrA/parC_rep"/>
</dbReference>
<comment type="subcellular location">
    <subcellularLocation>
        <location evidence="7">Cell membrane</location>
        <topology evidence="7">Peripheral membrane protein</topology>
    </subcellularLocation>
</comment>
<keyword evidence="3 7" id="KW-0799">Topoisomerase</keyword>
<keyword evidence="4 7" id="KW-0238">DNA-binding</keyword>
<evidence type="ECO:0000256" key="4">
    <source>
        <dbReference type="ARBA" id="ARBA00023125"/>
    </source>
</evidence>
<dbReference type="EMBL" id="JAAQPH010000001">
    <property type="protein sequence ID" value="NIA67003.1"/>
    <property type="molecule type" value="Genomic_DNA"/>
</dbReference>
<evidence type="ECO:0000256" key="8">
    <source>
        <dbReference type="PROSITE-ProRule" id="PRU01384"/>
    </source>
</evidence>
<proteinExistence type="inferred from homology"/>
<dbReference type="NCBIfam" id="NF004044">
    <property type="entry name" value="PRK05561.1"/>
    <property type="match status" value="1"/>
</dbReference>
<dbReference type="GO" id="GO:0006265">
    <property type="term" value="P:DNA topological change"/>
    <property type="evidence" value="ECO:0007669"/>
    <property type="project" value="UniProtKB-UniRule"/>
</dbReference>
<dbReference type="GO" id="GO:0003918">
    <property type="term" value="F:DNA topoisomerase type II (double strand cut, ATP-hydrolyzing) activity"/>
    <property type="evidence" value="ECO:0007669"/>
    <property type="project" value="UniProtKB-UniRule"/>
</dbReference>
<feature type="active site" description="O-(5'-phospho-DNA)-tyrosine intermediate" evidence="7 8">
    <location>
        <position position="126"/>
    </location>
</feature>
<dbReference type="EC" id="5.6.2.2" evidence="7"/>
<keyword evidence="6 7" id="KW-0413">Isomerase</keyword>
<dbReference type="AlphaFoldDB" id="A0A967C9L5"/>
<feature type="site" description="Interaction with DNA" evidence="7">
    <location>
        <position position="82"/>
    </location>
</feature>
<sequence>MSAMASSAAGEIRDVKLSDALSERYLSYALSTIMARSLPDVRDGLKPVHRRLLYAMRQLKLDPSSGFKKSARVVGDVIGKFHPHGDQAIYDALVRLAQDFSLRFPLIDGQGNFGNVDGDNAAAMRYTEARLTEVAAALLNGIDEDAVDFRPTYDGEAEEPAVLPAAFPNLLANGAQGIAVGMATSIPPHNVGEICDALLHVIKTPNATVEKLVDLMPGPDFPTGGILVEARENILEAYKTGKGSFRLRARWESEKIKGGGYQIVVTEIPFQVQKSRLIEKIAELLIAKKLAMLADIRDESTDEIRLVLEPKSRNVDPDVLMESLFRQTDLETRASLNMNVLNADNTPKVMNLREVLRAFLDHRHDVLKRQTLFRLGKIEHRLEVLEGYLIAYLNIDEVIRIIREEDDPKARMIKRWKLSDIQAEAILNMRLRALRKLEEISIREEHTALTKEQKDLKGLMKNEGRRWSIIGDQVKEIRSQFGSKTDLGARRTEIGAPPSGVIVPLEAVVEREPVTVLCSGMGWVRSLKGHQEDVTDAKYKEGDRERFVVHAQTTDKLLVFATNGRFYTLGVDKLPGGRGFGEPLRLMTGLPNDQDIVGLLVHEPGRRLMVASSDGRGFIVPEDEVIAQTKNGKQILNLAQGAEAAVCSAVDGDHVAVIGENRKLIIFPLEELPEMTRGRGVILQKYKDGGLSDAKTFYLADGLSWAAGAGRTRTETDLSAWVGKRSQAGRLPPNGFARSNKFS</sequence>
<feature type="site" description="Transition state stabilizer" evidence="7">
    <location>
        <position position="125"/>
    </location>
</feature>
<comment type="catalytic activity">
    <reaction evidence="1 7 8">
        <text>ATP-dependent breakage, passage and rejoining of double-stranded DNA.</text>
        <dbReference type="EC" id="5.6.2.2"/>
    </reaction>
</comment>
<dbReference type="PANTHER" id="PTHR43493">
    <property type="entry name" value="DNA GYRASE/TOPOISOMERASE SUBUNIT A"/>
    <property type="match status" value="1"/>
</dbReference>
<dbReference type="Pfam" id="PF00521">
    <property type="entry name" value="DNA_topoisoIV"/>
    <property type="match status" value="1"/>
</dbReference>
<dbReference type="RefSeq" id="WP_167220303.1">
    <property type="nucleotide sequence ID" value="NZ_JAAQPH010000001.1"/>
</dbReference>
<dbReference type="Pfam" id="PF03989">
    <property type="entry name" value="DNA_gyraseA_C"/>
    <property type="match status" value="3"/>
</dbReference>
<dbReference type="GO" id="GO:0003677">
    <property type="term" value="F:DNA binding"/>
    <property type="evidence" value="ECO:0007669"/>
    <property type="project" value="UniProtKB-UniRule"/>
</dbReference>
<dbReference type="SUPFAM" id="SSF56719">
    <property type="entry name" value="Type II DNA topoisomerase"/>
    <property type="match status" value="1"/>
</dbReference>
<dbReference type="GO" id="GO:0007059">
    <property type="term" value="P:chromosome segregation"/>
    <property type="evidence" value="ECO:0007669"/>
    <property type="project" value="UniProtKB-UniRule"/>
</dbReference>
<dbReference type="GO" id="GO:0005737">
    <property type="term" value="C:cytoplasm"/>
    <property type="evidence" value="ECO:0007669"/>
    <property type="project" value="TreeGrafter"/>
</dbReference>
<evidence type="ECO:0000256" key="2">
    <source>
        <dbReference type="ARBA" id="ARBA00022475"/>
    </source>
</evidence>
<comment type="caution">
    <text evidence="10">The sequence shown here is derived from an EMBL/GenBank/DDBJ whole genome shotgun (WGS) entry which is preliminary data.</text>
</comment>
<evidence type="ECO:0000313" key="11">
    <source>
        <dbReference type="Proteomes" id="UP000761264"/>
    </source>
</evidence>
<dbReference type="CDD" id="cd00187">
    <property type="entry name" value="TOP4c"/>
    <property type="match status" value="1"/>
</dbReference>
<evidence type="ECO:0000256" key="1">
    <source>
        <dbReference type="ARBA" id="ARBA00000185"/>
    </source>
</evidence>
<accession>A0A967C9L5</accession>
<dbReference type="HAMAP" id="MF_00936">
    <property type="entry name" value="ParC_type1"/>
    <property type="match status" value="1"/>
</dbReference>
<evidence type="ECO:0000313" key="10">
    <source>
        <dbReference type="EMBL" id="NIA67003.1"/>
    </source>
</evidence>
<protein>
    <recommendedName>
        <fullName evidence="7">DNA topoisomerase 4 subunit A</fullName>
        <ecNumber evidence="7">5.6.2.2</ecNumber>
    </recommendedName>
    <alternativeName>
        <fullName evidence="7">Topoisomerase IV subunit A</fullName>
    </alternativeName>
</protein>
<dbReference type="InterPro" id="IPR013758">
    <property type="entry name" value="Topo_IIA_A/C_ab"/>
</dbReference>
<feature type="domain" description="Topo IIA-type catalytic" evidence="9">
    <location>
        <begin position="38"/>
        <end position="505"/>
    </location>
</feature>
<dbReference type="PANTHER" id="PTHR43493:SF1">
    <property type="entry name" value="DNA TOPOISOMERASE 4 SUBUNIT A"/>
    <property type="match status" value="1"/>
</dbReference>
<dbReference type="PROSITE" id="PS52040">
    <property type="entry name" value="TOPO_IIA"/>
    <property type="match status" value="1"/>
</dbReference>
<keyword evidence="5 7" id="KW-0472">Membrane</keyword>
<name>A0A967C9L5_9PROT</name>
<dbReference type="InterPro" id="IPR013757">
    <property type="entry name" value="Topo_IIA_A_a_sf"/>
</dbReference>
<evidence type="ECO:0000256" key="5">
    <source>
        <dbReference type="ARBA" id="ARBA00023136"/>
    </source>
</evidence>
<dbReference type="GO" id="GO:0009330">
    <property type="term" value="C:DNA topoisomerase type II (double strand cut, ATP-hydrolyzing) complex"/>
    <property type="evidence" value="ECO:0007669"/>
    <property type="project" value="TreeGrafter"/>
</dbReference>
<dbReference type="Gene3D" id="1.10.268.10">
    <property type="entry name" value="Topoisomerase, domain 3"/>
    <property type="match status" value="1"/>
</dbReference>
<dbReference type="SUPFAM" id="SSF101904">
    <property type="entry name" value="GyrA/ParC C-terminal domain-like"/>
    <property type="match status" value="1"/>
</dbReference>
<dbReference type="InterPro" id="IPR035516">
    <property type="entry name" value="Gyrase/topoIV_suA_C"/>
</dbReference>
<keyword evidence="11" id="KW-1185">Reference proteome</keyword>